<accession>A0AAJ0II35</accession>
<dbReference type="AlphaFoldDB" id="A0AAJ0II35"/>
<feature type="region of interest" description="Disordered" evidence="1">
    <location>
        <begin position="86"/>
        <end position="123"/>
    </location>
</feature>
<feature type="non-terminal residue" evidence="2">
    <location>
        <position position="264"/>
    </location>
</feature>
<gene>
    <name evidence="2" type="ORF">B0T23DRAFT_435900</name>
</gene>
<reference evidence="2 3" key="1">
    <citation type="journal article" date="2023" name="Mol. Phylogenet. Evol.">
        <title>Genome-scale phylogeny and comparative genomics of the fungal order Sordariales.</title>
        <authorList>
            <person name="Hensen N."/>
            <person name="Bonometti L."/>
            <person name="Westerberg I."/>
            <person name="Brannstrom I.O."/>
            <person name="Guillou S."/>
            <person name="Cros-Aarteil S."/>
            <person name="Calhoun S."/>
            <person name="Haridas S."/>
            <person name="Kuo A."/>
            <person name="Mondo S."/>
            <person name="Pangilinan J."/>
            <person name="Riley R."/>
            <person name="LaButti K."/>
            <person name="Andreopoulos B."/>
            <person name="Lipzen A."/>
            <person name="Chen C."/>
            <person name="Yan M."/>
            <person name="Daum C."/>
            <person name="Ng V."/>
            <person name="Clum A."/>
            <person name="Steindorff A."/>
            <person name="Ohm R.A."/>
            <person name="Martin F."/>
            <person name="Silar P."/>
            <person name="Natvig D.O."/>
            <person name="Lalanne C."/>
            <person name="Gautier V."/>
            <person name="Ament-Velasquez S.L."/>
            <person name="Kruys A."/>
            <person name="Hutchinson M.I."/>
            <person name="Powell A.J."/>
            <person name="Barry K."/>
            <person name="Miller A.N."/>
            <person name="Grigoriev I.V."/>
            <person name="Debuchy R."/>
            <person name="Gladieux P."/>
            <person name="Hiltunen Thoren M."/>
            <person name="Johannesson H."/>
        </authorList>
    </citation>
    <scope>NUCLEOTIDE SEQUENCE [LARGE SCALE GENOMIC DNA]</scope>
    <source>
        <strain evidence="2 3">FGSC 10403</strain>
    </source>
</reference>
<feature type="compositionally biased region" description="Low complexity" evidence="1">
    <location>
        <begin position="86"/>
        <end position="97"/>
    </location>
</feature>
<feature type="compositionally biased region" description="Low complexity" evidence="1">
    <location>
        <begin position="109"/>
        <end position="118"/>
    </location>
</feature>
<name>A0AAJ0II35_9PEZI</name>
<organism evidence="2 3">
    <name type="scientific">Neurospora hispaniola</name>
    <dbReference type="NCBI Taxonomy" id="588809"/>
    <lineage>
        <taxon>Eukaryota</taxon>
        <taxon>Fungi</taxon>
        <taxon>Dikarya</taxon>
        <taxon>Ascomycota</taxon>
        <taxon>Pezizomycotina</taxon>
        <taxon>Sordariomycetes</taxon>
        <taxon>Sordariomycetidae</taxon>
        <taxon>Sordariales</taxon>
        <taxon>Sordariaceae</taxon>
        <taxon>Neurospora</taxon>
    </lineage>
</organism>
<protein>
    <submittedName>
        <fullName evidence="2">Uncharacterized protein</fullName>
    </submittedName>
</protein>
<dbReference type="EMBL" id="JAULSX010000001">
    <property type="protein sequence ID" value="KAK3500401.1"/>
    <property type="molecule type" value="Genomic_DNA"/>
</dbReference>
<evidence type="ECO:0000313" key="2">
    <source>
        <dbReference type="EMBL" id="KAK3500401.1"/>
    </source>
</evidence>
<sequence>MDPSTQTTRSTASLKWTDYLLNDLDPSDEGWEMSMVLKELAKQYEAYDDQTPHPFGDSYNIRGVPEVETAANTNAADTSAANVNNTVNANNTTANTNNKKRPAEAMDQNGNNNNNNNNHDALHPNKRVMTTHQNYPALPPETIFKVDTQSVYKVRITEGDTPTFKFKSSGPARVLVKLNRGGVAAAAAAAAPVPALGVPGAAAPDPAPAVVAFATRASLAASEGVGNVNPMVTGWEGMGFGDMGFVEWSSVSSMSSNTETDSDV</sequence>
<evidence type="ECO:0000313" key="3">
    <source>
        <dbReference type="Proteomes" id="UP001285908"/>
    </source>
</evidence>
<proteinExistence type="predicted"/>
<evidence type="ECO:0000256" key="1">
    <source>
        <dbReference type="SAM" id="MobiDB-lite"/>
    </source>
</evidence>
<dbReference type="RefSeq" id="XP_062698034.1">
    <property type="nucleotide sequence ID" value="XM_062840553.1"/>
</dbReference>
<dbReference type="Proteomes" id="UP001285908">
    <property type="component" value="Unassembled WGS sequence"/>
</dbReference>
<keyword evidence="3" id="KW-1185">Reference proteome</keyword>
<comment type="caution">
    <text evidence="2">The sequence shown here is derived from an EMBL/GenBank/DDBJ whole genome shotgun (WGS) entry which is preliminary data.</text>
</comment>
<dbReference type="GeneID" id="87878175"/>